<keyword evidence="4" id="KW-0804">Transcription</keyword>
<proteinExistence type="inferred from homology"/>
<evidence type="ECO:0000313" key="8">
    <source>
        <dbReference type="EMBL" id="SOE50199.1"/>
    </source>
</evidence>
<gene>
    <name evidence="7" type="ORF">ODI_03854</name>
    <name evidence="8" type="ORF">ODI_R2572</name>
</gene>
<feature type="domain" description="RNA polymerase sigma-70 region 2" evidence="5">
    <location>
        <begin position="3"/>
        <end position="68"/>
    </location>
</feature>
<comment type="similarity">
    <text evidence="1">Belongs to the sigma-70 factor family. ECF subfamily.</text>
</comment>
<evidence type="ECO:0000256" key="3">
    <source>
        <dbReference type="ARBA" id="ARBA00023082"/>
    </source>
</evidence>
<reference evidence="8 9" key="2">
    <citation type="submission" date="2017-08" db="EMBL/GenBank/DDBJ databases">
        <authorList>
            <person name="de Groot N.N."/>
        </authorList>
    </citation>
    <scope>NUCLEOTIDE SEQUENCE [LARGE SCALE GENOMIC DNA]</scope>
    <source>
        <strain evidence="8">Orrdi1</strain>
    </source>
</reference>
<dbReference type="CDD" id="cd06171">
    <property type="entry name" value="Sigma70_r4"/>
    <property type="match status" value="1"/>
</dbReference>
<dbReference type="GO" id="GO:0016987">
    <property type="term" value="F:sigma factor activity"/>
    <property type="evidence" value="ECO:0007669"/>
    <property type="project" value="UniProtKB-KW"/>
</dbReference>
<dbReference type="Gene3D" id="1.10.1740.10">
    <property type="match status" value="1"/>
</dbReference>
<dbReference type="InterPro" id="IPR039425">
    <property type="entry name" value="RNA_pol_sigma-70-like"/>
</dbReference>
<dbReference type="Pfam" id="PF04542">
    <property type="entry name" value="Sigma70_r2"/>
    <property type="match status" value="1"/>
</dbReference>
<keyword evidence="2" id="KW-0805">Transcription regulation</keyword>
<dbReference type="InterPro" id="IPR013249">
    <property type="entry name" value="RNA_pol_sigma70_r4_t2"/>
</dbReference>
<feature type="domain" description="RNA polymerase sigma factor 70 region 4 type 2" evidence="6">
    <location>
        <begin position="105"/>
        <end position="155"/>
    </location>
</feature>
<dbReference type="OrthoDB" id="9783733at2"/>
<keyword evidence="3" id="KW-0731">Sigma factor</keyword>
<protein>
    <submittedName>
        <fullName evidence="7">Sigma-70 factor FpvI (ECF subfamily), controling pyoverdin biosynthesis @ FIG006045: Sigma factor, ECF subfamily</fullName>
    </submittedName>
</protein>
<evidence type="ECO:0000259" key="6">
    <source>
        <dbReference type="Pfam" id="PF08281"/>
    </source>
</evidence>
<dbReference type="EMBL" id="LT907988">
    <property type="protein sequence ID" value="SOE50199.1"/>
    <property type="molecule type" value="Genomic_DNA"/>
</dbReference>
<evidence type="ECO:0000259" key="5">
    <source>
        <dbReference type="Pfam" id="PF04542"/>
    </source>
</evidence>
<evidence type="ECO:0000313" key="9">
    <source>
        <dbReference type="Proteomes" id="UP000078558"/>
    </source>
</evidence>
<dbReference type="AlphaFoldDB" id="A0A1C3K7D5"/>
<dbReference type="KEGG" id="odi:ODI_R2572"/>
<evidence type="ECO:0000256" key="4">
    <source>
        <dbReference type="ARBA" id="ARBA00023163"/>
    </source>
</evidence>
<dbReference type="InterPro" id="IPR007627">
    <property type="entry name" value="RNA_pol_sigma70_r2"/>
</dbReference>
<dbReference type="GO" id="GO:0003677">
    <property type="term" value="F:DNA binding"/>
    <property type="evidence" value="ECO:0007669"/>
    <property type="project" value="InterPro"/>
</dbReference>
<evidence type="ECO:0000256" key="2">
    <source>
        <dbReference type="ARBA" id="ARBA00023015"/>
    </source>
</evidence>
<dbReference type="InterPro" id="IPR013325">
    <property type="entry name" value="RNA_pol_sigma_r2"/>
</dbReference>
<organism evidence="7 9">
    <name type="scientific">Orrella dioscoreae</name>
    <dbReference type="NCBI Taxonomy" id="1851544"/>
    <lineage>
        <taxon>Bacteria</taxon>
        <taxon>Pseudomonadati</taxon>
        <taxon>Pseudomonadota</taxon>
        <taxon>Betaproteobacteria</taxon>
        <taxon>Burkholderiales</taxon>
        <taxon>Alcaligenaceae</taxon>
        <taxon>Orrella</taxon>
    </lineage>
</organism>
<dbReference type="RefSeq" id="WP_067758559.1">
    <property type="nucleotide sequence ID" value="NZ_LT907988.1"/>
</dbReference>
<dbReference type="GO" id="GO:0006352">
    <property type="term" value="P:DNA-templated transcription initiation"/>
    <property type="evidence" value="ECO:0007669"/>
    <property type="project" value="InterPro"/>
</dbReference>
<name>A0A1C3K7D5_9BURK</name>
<keyword evidence="9" id="KW-1185">Reference proteome</keyword>
<reference evidence="7 9" key="1">
    <citation type="submission" date="2016-06" db="EMBL/GenBank/DDBJ databases">
        <authorList>
            <person name="Kjaerup R.B."/>
            <person name="Dalgaard T.S."/>
            <person name="Juul-Madsen H.R."/>
        </authorList>
    </citation>
    <scope>NUCLEOTIDE SEQUENCE [LARGE SCALE GENOMIC DNA]</scope>
    <source>
        <strain evidence="7">Orrdi1</strain>
    </source>
</reference>
<evidence type="ECO:0000256" key="1">
    <source>
        <dbReference type="ARBA" id="ARBA00010641"/>
    </source>
</evidence>
<dbReference type="PANTHER" id="PTHR43133">
    <property type="entry name" value="RNA POLYMERASE ECF-TYPE SIGMA FACTO"/>
    <property type="match status" value="1"/>
</dbReference>
<dbReference type="InterPro" id="IPR013324">
    <property type="entry name" value="RNA_pol_sigma_r3/r4-like"/>
</dbReference>
<evidence type="ECO:0000313" key="7">
    <source>
        <dbReference type="EMBL" id="SBT27267.1"/>
    </source>
</evidence>
<dbReference type="SUPFAM" id="SSF88946">
    <property type="entry name" value="Sigma2 domain of RNA polymerase sigma factors"/>
    <property type="match status" value="1"/>
</dbReference>
<sequence>MASEYYQDLLRFCRRLTRDIDTARDAVQETYARFLALQQQGGQAVRQPGALLRRIARNLLVDEHRRANLRPYANLDGLTEEEQPMAPAAFQPEQAACSSQAVTAYLDAIAALPPRCREAFLLHVLDGLPQVEIARRMGVSVSMVEKHLVRGMVACRACERRMGGGG</sequence>
<dbReference type="PANTHER" id="PTHR43133:SF63">
    <property type="entry name" value="RNA POLYMERASE SIGMA FACTOR FECI-RELATED"/>
    <property type="match status" value="1"/>
</dbReference>
<dbReference type="Proteomes" id="UP000078558">
    <property type="component" value="Chromosome I"/>
</dbReference>
<dbReference type="SUPFAM" id="SSF88659">
    <property type="entry name" value="Sigma3 and sigma4 domains of RNA polymerase sigma factors"/>
    <property type="match status" value="1"/>
</dbReference>
<dbReference type="Pfam" id="PF08281">
    <property type="entry name" value="Sigma70_r4_2"/>
    <property type="match status" value="1"/>
</dbReference>
<dbReference type="EMBL" id="FLRC01000053">
    <property type="protein sequence ID" value="SBT27267.1"/>
    <property type="molecule type" value="Genomic_DNA"/>
</dbReference>
<dbReference type="NCBIfam" id="TIGR02937">
    <property type="entry name" value="sigma70-ECF"/>
    <property type="match status" value="1"/>
</dbReference>
<dbReference type="Gene3D" id="1.10.10.10">
    <property type="entry name" value="Winged helix-like DNA-binding domain superfamily/Winged helix DNA-binding domain"/>
    <property type="match status" value="1"/>
</dbReference>
<dbReference type="InterPro" id="IPR014284">
    <property type="entry name" value="RNA_pol_sigma-70_dom"/>
</dbReference>
<dbReference type="InterPro" id="IPR036388">
    <property type="entry name" value="WH-like_DNA-bd_sf"/>
</dbReference>
<dbReference type="STRING" id="1851544.ODI_03854"/>
<accession>A0A1C3K7D5</accession>